<dbReference type="GO" id="GO:0006261">
    <property type="term" value="P:DNA-templated DNA replication"/>
    <property type="evidence" value="ECO:0007669"/>
    <property type="project" value="TreeGrafter"/>
</dbReference>
<evidence type="ECO:0000259" key="13">
    <source>
        <dbReference type="SMART" id="SM00382"/>
    </source>
</evidence>
<evidence type="ECO:0000256" key="1">
    <source>
        <dbReference type="ARBA" id="ARBA00006360"/>
    </source>
</evidence>
<comment type="catalytic activity">
    <reaction evidence="10 11">
        <text>DNA(n) + a 2'-deoxyribonucleoside 5'-triphosphate = DNA(n+1) + diphosphate</text>
        <dbReference type="Rhea" id="RHEA:22508"/>
        <dbReference type="Rhea" id="RHEA-COMP:17339"/>
        <dbReference type="Rhea" id="RHEA-COMP:17340"/>
        <dbReference type="ChEBI" id="CHEBI:33019"/>
        <dbReference type="ChEBI" id="CHEBI:61560"/>
        <dbReference type="ChEBI" id="CHEBI:173112"/>
        <dbReference type="EC" id="2.7.7.7"/>
    </reaction>
</comment>
<dbReference type="InterPro" id="IPR008921">
    <property type="entry name" value="DNA_pol3_clamp-load_cplx_C"/>
</dbReference>
<keyword evidence="6 11" id="KW-0547">Nucleotide-binding</keyword>
<evidence type="ECO:0000256" key="5">
    <source>
        <dbReference type="ARBA" id="ARBA00022723"/>
    </source>
</evidence>
<dbReference type="EMBL" id="MHCQ01000014">
    <property type="protein sequence ID" value="OGY24786.1"/>
    <property type="molecule type" value="Genomic_DNA"/>
</dbReference>
<feature type="region of interest" description="Disordered" evidence="12">
    <location>
        <begin position="375"/>
        <end position="422"/>
    </location>
</feature>
<dbReference type="GO" id="GO:0009360">
    <property type="term" value="C:DNA polymerase III complex"/>
    <property type="evidence" value="ECO:0007669"/>
    <property type="project" value="InterPro"/>
</dbReference>
<dbReference type="Pfam" id="PF22608">
    <property type="entry name" value="DNAX_ATPase_lid"/>
    <property type="match status" value="1"/>
</dbReference>
<dbReference type="InterPro" id="IPR012763">
    <property type="entry name" value="DNA_pol_III_sug/sutau_N"/>
</dbReference>
<comment type="subunit">
    <text evidence="11">DNA polymerase III contains a core (composed of alpha, epsilon and theta chains) that associates with a tau subunit. This core dimerizes to form the POLIII' complex. PolIII' associates with the gamma complex (composed of gamma, delta, delta', psi and chi chains) and with the beta chain to form the complete DNA polymerase III complex.</text>
</comment>
<dbReference type="Pfam" id="PF13177">
    <property type="entry name" value="DNA_pol3_delta2"/>
    <property type="match status" value="1"/>
</dbReference>
<evidence type="ECO:0000256" key="9">
    <source>
        <dbReference type="ARBA" id="ARBA00022932"/>
    </source>
</evidence>
<dbReference type="Gene3D" id="1.10.8.60">
    <property type="match status" value="1"/>
</dbReference>
<dbReference type="EC" id="2.7.7.7" evidence="11"/>
<evidence type="ECO:0000256" key="4">
    <source>
        <dbReference type="ARBA" id="ARBA00022705"/>
    </source>
</evidence>
<dbReference type="FunFam" id="1.10.8.60:FF:000013">
    <property type="entry name" value="DNA polymerase III subunit gamma/tau"/>
    <property type="match status" value="1"/>
</dbReference>
<keyword evidence="3 11" id="KW-0548">Nucleotidyltransferase</keyword>
<dbReference type="Proteomes" id="UP000177103">
    <property type="component" value="Unassembled WGS sequence"/>
</dbReference>
<dbReference type="AlphaFoldDB" id="A0A1G1WAS0"/>
<dbReference type="InterPro" id="IPR045085">
    <property type="entry name" value="HLD_clamp_pol_III_gamma_tau"/>
</dbReference>
<accession>A0A1G1WAS0</accession>
<dbReference type="InterPro" id="IPR048448">
    <property type="entry name" value="DnaX-like_C"/>
</dbReference>
<keyword evidence="9 11" id="KW-0239">DNA-directed DNA polymerase</keyword>
<dbReference type="InterPro" id="IPR050238">
    <property type="entry name" value="DNA_Rep/Repair_Clamp_Loader"/>
</dbReference>
<dbReference type="CDD" id="cd00009">
    <property type="entry name" value="AAA"/>
    <property type="match status" value="1"/>
</dbReference>
<evidence type="ECO:0000256" key="3">
    <source>
        <dbReference type="ARBA" id="ARBA00022695"/>
    </source>
</evidence>
<dbReference type="Gene3D" id="3.40.50.300">
    <property type="entry name" value="P-loop containing nucleotide triphosphate hydrolases"/>
    <property type="match status" value="1"/>
</dbReference>
<proteinExistence type="inferred from homology"/>
<protein>
    <recommendedName>
        <fullName evidence="11">DNA polymerase III subunit gamma/tau</fullName>
        <ecNumber evidence="11">2.7.7.7</ecNumber>
    </recommendedName>
</protein>
<dbReference type="PANTHER" id="PTHR11669">
    <property type="entry name" value="REPLICATION FACTOR C / DNA POLYMERASE III GAMMA-TAU SUBUNIT"/>
    <property type="match status" value="1"/>
</dbReference>
<name>A0A1G1WAS0_9BACT</name>
<feature type="domain" description="AAA+ ATPase" evidence="13">
    <location>
        <begin position="35"/>
        <end position="188"/>
    </location>
</feature>
<dbReference type="NCBIfam" id="NF004046">
    <property type="entry name" value="PRK05563.1"/>
    <property type="match status" value="1"/>
</dbReference>
<keyword evidence="4 11" id="KW-0235">DNA replication</keyword>
<dbReference type="NCBIfam" id="TIGR02397">
    <property type="entry name" value="dnaX_nterm"/>
    <property type="match status" value="1"/>
</dbReference>
<evidence type="ECO:0000313" key="15">
    <source>
        <dbReference type="Proteomes" id="UP000177103"/>
    </source>
</evidence>
<dbReference type="InterPro" id="IPR027417">
    <property type="entry name" value="P-loop_NTPase"/>
</dbReference>
<dbReference type="GO" id="GO:0046872">
    <property type="term" value="F:metal ion binding"/>
    <property type="evidence" value="ECO:0007669"/>
    <property type="project" value="UniProtKB-KW"/>
</dbReference>
<dbReference type="GO" id="GO:0005524">
    <property type="term" value="F:ATP binding"/>
    <property type="evidence" value="ECO:0007669"/>
    <property type="project" value="UniProtKB-KW"/>
</dbReference>
<evidence type="ECO:0000256" key="6">
    <source>
        <dbReference type="ARBA" id="ARBA00022741"/>
    </source>
</evidence>
<reference evidence="14 15" key="1">
    <citation type="journal article" date="2016" name="Nat. Commun.">
        <title>Thousands of microbial genomes shed light on interconnected biogeochemical processes in an aquifer system.</title>
        <authorList>
            <person name="Anantharaman K."/>
            <person name="Brown C.T."/>
            <person name="Hug L.A."/>
            <person name="Sharon I."/>
            <person name="Castelle C.J."/>
            <person name="Probst A.J."/>
            <person name="Thomas B.C."/>
            <person name="Singh A."/>
            <person name="Wilkins M.J."/>
            <person name="Karaoz U."/>
            <person name="Brodie E.L."/>
            <person name="Williams K.H."/>
            <person name="Hubbard S.S."/>
            <person name="Banfield J.F."/>
        </authorList>
    </citation>
    <scope>NUCLEOTIDE SEQUENCE [LARGE SCALE GENOMIC DNA]</scope>
</reference>
<evidence type="ECO:0000256" key="10">
    <source>
        <dbReference type="ARBA" id="ARBA00049244"/>
    </source>
</evidence>
<dbReference type="Gene3D" id="1.20.272.10">
    <property type="match status" value="1"/>
</dbReference>
<evidence type="ECO:0000256" key="12">
    <source>
        <dbReference type="SAM" id="MobiDB-lite"/>
    </source>
</evidence>
<keyword evidence="2 11" id="KW-0808">Transferase</keyword>
<dbReference type="CDD" id="cd18137">
    <property type="entry name" value="HLD_clamp_pol_III_gamma_tau"/>
    <property type="match status" value="1"/>
</dbReference>
<evidence type="ECO:0000313" key="14">
    <source>
        <dbReference type="EMBL" id="OGY24786.1"/>
    </source>
</evidence>
<organism evidence="14 15">
    <name type="scientific">Candidatus Woykebacteria bacterium RBG_13_40_7b</name>
    <dbReference type="NCBI Taxonomy" id="1802594"/>
    <lineage>
        <taxon>Bacteria</taxon>
        <taxon>Candidatus Woykeibacteriota</taxon>
    </lineage>
</organism>
<dbReference type="Pfam" id="PF20964">
    <property type="entry name" value="DnaX_C"/>
    <property type="match status" value="1"/>
</dbReference>
<dbReference type="FunFam" id="3.40.50.300:FF:000014">
    <property type="entry name" value="DNA polymerase III subunit gamma/tau"/>
    <property type="match status" value="1"/>
</dbReference>
<comment type="similarity">
    <text evidence="1 11">Belongs to the DnaX/STICHEL family.</text>
</comment>
<evidence type="ECO:0000256" key="11">
    <source>
        <dbReference type="RuleBase" id="RU364063"/>
    </source>
</evidence>
<dbReference type="PANTHER" id="PTHR11669:SF0">
    <property type="entry name" value="PROTEIN STICHEL-LIKE 2"/>
    <property type="match status" value="1"/>
</dbReference>
<comment type="caution">
    <text evidence="14">The sequence shown here is derived from an EMBL/GenBank/DDBJ whole genome shotgun (WGS) entry which is preliminary data.</text>
</comment>
<evidence type="ECO:0000256" key="8">
    <source>
        <dbReference type="ARBA" id="ARBA00022840"/>
    </source>
</evidence>
<feature type="compositionally biased region" description="Basic and acidic residues" evidence="12">
    <location>
        <begin position="402"/>
        <end position="422"/>
    </location>
</feature>
<dbReference type="Pfam" id="PF12169">
    <property type="entry name" value="DNA_pol3_gamma3"/>
    <property type="match status" value="1"/>
</dbReference>
<keyword evidence="8 11" id="KW-0067">ATP-binding</keyword>
<comment type="function">
    <text evidence="11">DNA polymerase III is a complex, multichain enzyme responsible for most of the replicative synthesis in bacteria. This DNA polymerase also exhibits 3' to 5' exonuclease activity.</text>
</comment>
<keyword evidence="5" id="KW-0479">Metal-binding</keyword>
<dbReference type="InterPro" id="IPR003593">
    <property type="entry name" value="AAA+_ATPase"/>
</dbReference>
<dbReference type="SMART" id="SM00382">
    <property type="entry name" value="AAA"/>
    <property type="match status" value="1"/>
</dbReference>
<keyword evidence="7" id="KW-0862">Zinc</keyword>
<dbReference type="SUPFAM" id="SSF48019">
    <property type="entry name" value="post-AAA+ oligomerization domain-like"/>
    <property type="match status" value="1"/>
</dbReference>
<feature type="compositionally biased region" description="Basic and acidic residues" evidence="12">
    <location>
        <begin position="375"/>
        <end position="386"/>
    </location>
</feature>
<dbReference type="InterPro" id="IPR022754">
    <property type="entry name" value="DNA_pol_III_gamma-3"/>
</dbReference>
<dbReference type="GO" id="GO:0003677">
    <property type="term" value="F:DNA binding"/>
    <property type="evidence" value="ECO:0007669"/>
    <property type="project" value="InterPro"/>
</dbReference>
<dbReference type="SUPFAM" id="SSF52540">
    <property type="entry name" value="P-loop containing nucleoside triphosphate hydrolases"/>
    <property type="match status" value="1"/>
</dbReference>
<evidence type="ECO:0000256" key="7">
    <source>
        <dbReference type="ARBA" id="ARBA00022833"/>
    </source>
</evidence>
<gene>
    <name evidence="11" type="primary">dnaX</name>
    <name evidence="14" type="ORF">A2Y57_03610</name>
</gene>
<evidence type="ECO:0000256" key="2">
    <source>
        <dbReference type="ARBA" id="ARBA00022679"/>
    </source>
</evidence>
<dbReference type="GO" id="GO:0003887">
    <property type="term" value="F:DNA-directed DNA polymerase activity"/>
    <property type="evidence" value="ECO:0007669"/>
    <property type="project" value="UniProtKB-KW"/>
</dbReference>
<sequence length="538" mass="60797">MEVFYRKYRPQKFSEVVGQKQVSETLKKSLEAGKLSHAYLFTGPKGIGKTSTARILAKAINCEVSKVTKDAKVGITRFGEPCDTCESCVAIREGRHLDILEIDAASNRGIDEIRDLREKIRLAPSSAKYKVYIIDEAHMLTNEAFNALLKTLEEPPEHAVFILCTTEAHKLPQTIVSRCQRFDFYQAGGEALQEYLRRIVDEEKLKTEPEALELIAQKSEGSFRDAAKILDQVSASTGAVTLEETAKLLAVSQKESLAKFFDLLCNKKTDEALQFISSLAKSGVSLREFSRDFLEYVRKILLVKVGAVGALYETESKIELEKLSKKSTLIEKDDLIELINIFIQADIDLRTATIVQLPYELAVVKFIGEEGKRVAEEPQKKMESQKESASVDTQEEAEDSNNSEKENGEKDEVSSREENLEKTKIESQKLKEGWLGVLAKVKEINPSLETLLRAAEIGDFDGEILRLKFYYRFHKDKVSEFKNLQILDRILQEKFGRKFEYKLILGDRKVDNIVVQEKPNVTLVSDSDLEEAAAEIFS</sequence>